<evidence type="ECO:0000313" key="2">
    <source>
        <dbReference type="EMBL" id="SVB01328.1"/>
    </source>
</evidence>
<protein>
    <recommendedName>
        <fullName evidence="1">Phosphoribulokinase/uridine kinase domain-containing protein</fullName>
    </recommendedName>
</protein>
<dbReference type="Pfam" id="PF00485">
    <property type="entry name" value="PRK"/>
    <property type="match status" value="1"/>
</dbReference>
<accession>A0A382AIM1</accession>
<dbReference type="EMBL" id="UINC01025551">
    <property type="protein sequence ID" value="SVB01328.1"/>
    <property type="molecule type" value="Genomic_DNA"/>
</dbReference>
<dbReference type="GO" id="GO:0016301">
    <property type="term" value="F:kinase activity"/>
    <property type="evidence" value="ECO:0007669"/>
    <property type="project" value="InterPro"/>
</dbReference>
<dbReference type="AlphaFoldDB" id="A0A382AIM1"/>
<dbReference type="Gene3D" id="3.40.50.300">
    <property type="entry name" value="P-loop containing nucleotide triphosphate hydrolases"/>
    <property type="match status" value="1"/>
</dbReference>
<proteinExistence type="predicted"/>
<dbReference type="InterPro" id="IPR027417">
    <property type="entry name" value="P-loop_NTPase"/>
</dbReference>
<dbReference type="InterPro" id="IPR006083">
    <property type="entry name" value="PRK/URK"/>
</dbReference>
<dbReference type="SUPFAM" id="SSF52540">
    <property type="entry name" value="P-loop containing nucleoside triphosphate hydrolases"/>
    <property type="match status" value="1"/>
</dbReference>
<gene>
    <name evidence="2" type="ORF">METZ01_LOCUS154182</name>
</gene>
<organism evidence="2">
    <name type="scientific">marine metagenome</name>
    <dbReference type="NCBI Taxonomy" id="408172"/>
    <lineage>
        <taxon>unclassified sequences</taxon>
        <taxon>metagenomes</taxon>
        <taxon>ecological metagenomes</taxon>
    </lineage>
</organism>
<sequence length="216" mass="23916">MRGDAIIVEQQHRQAGRGVADHVLPKLQKTNTRYTLSVAGESGSGKSETAQALAEQLGEAGINCTILQQDDYFVYPPRSNDRARREDIGWVGPQEVHLGVLDSNLQAFHNGATNLVKPLVLYEQDQITEETLDVAGSRVLIAEGTYTTLLENVDTRTFIDRSYIDTRGHREKRARHESELDPFIDQVLAIEHGIISAHKARADLVIASDYTVSIPA</sequence>
<feature type="domain" description="Phosphoribulokinase/uridine kinase" evidence="1">
    <location>
        <begin position="37"/>
        <end position="153"/>
    </location>
</feature>
<reference evidence="2" key="1">
    <citation type="submission" date="2018-05" db="EMBL/GenBank/DDBJ databases">
        <authorList>
            <person name="Lanie J.A."/>
            <person name="Ng W.-L."/>
            <person name="Kazmierczak K.M."/>
            <person name="Andrzejewski T.M."/>
            <person name="Davidsen T.M."/>
            <person name="Wayne K.J."/>
            <person name="Tettelin H."/>
            <person name="Glass J.I."/>
            <person name="Rusch D."/>
            <person name="Podicherti R."/>
            <person name="Tsui H.-C.T."/>
            <person name="Winkler M.E."/>
        </authorList>
    </citation>
    <scope>NUCLEOTIDE SEQUENCE</scope>
</reference>
<name>A0A382AIM1_9ZZZZ</name>
<evidence type="ECO:0000259" key="1">
    <source>
        <dbReference type="Pfam" id="PF00485"/>
    </source>
</evidence>
<dbReference type="GO" id="GO:0005524">
    <property type="term" value="F:ATP binding"/>
    <property type="evidence" value="ECO:0007669"/>
    <property type="project" value="InterPro"/>
</dbReference>